<evidence type="ECO:0000313" key="4">
    <source>
        <dbReference type="EMBL" id="BCK79316.1"/>
    </source>
</evidence>
<feature type="transmembrane region" description="Helical" evidence="3">
    <location>
        <begin position="695"/>
        <end position="713"/>
    </location>
</feature>
<feature type="transmembrane region" description="Helical" evidence="3">
    <location>
        <begin position="397"/>
        <end position="418"/>
    </location>
</feature>
<accession>A0A810Q072</accession>
<keyword evidence="3" id="KW-0812">Transmembrane</keyword>
<evidence type="ECO:0000256" key="3">
    <source>
        <dbReference type="SAM" id="Phobius"/>
    </source>
</evidence>
<feature type="transmembrane region" description="Helical" evidence="3">
    <location>
        <begin position="370"/>
        <end position="391"/>
    </location>
</feature>
<sequence>MSKYTEEELNRVLSDTGELLKDIPLSQDYDLEDILAEFGTGATKPKAPSRPESPEPEASPPVAEESEPAPAPPPAELAPEPETAEEPAPAGDETAEAASDPEEPKERLVSLEDVMDRTVSAVMEEESAQRQMEMAQEEAAARKAKRAALRRARLAACRSFFRKLMAAKSRPIPKEDEEALPPEPDMDEAEFEQKRLCRRHRGAALRCLLPAALLVGITAAEALVTLPAFWTDTPALRFGTVGGLLLLEAAFALPLWREMAALFRERRFSCAAGALVLFLSCIADCVWCLVRGGEHLPLAGAAALVIFCCQWGAFLRCEGRRESFHLANLGGTPPWGVSKTEAGAVKQSGRIDGFYTHTMTPDPIEKGQNLLLPLLLATACVLAGVVCLSDVKPGQPFWVLTALLTAAMPLSLPVAGALPTRLLARRLSHSGCAVAGYCGAKNVSGFRRIIITDEDLFPSGTLSLHGLKIYGEELGRVLSYAVAVARAADSQALPLLEQMLSDNGGHAEKLDDFRWYEEGGAGGSIHGETVLLGSAYFMRKQKVRLPKDLKVPSGLFLAVDGQLTAIFALRYQPSRNVDWALRALRRNRVIPVLAVRGCNLTPDFLRRSFKVDAKPIYPDVQTRLTLLEKTRAVAPAHALIYRDGLMPYAETVLGCRKLLLAVRRTGALVCLAAVAGLLLCYYLTGIGGYASLTPLRLVLFQLLWLLPGLLLAGQVKYF</sequence>
<proteinExistence type="predicted"/>
<feature type="transmembrane region" description="Helical" evidence="3">
    <location>
        <begin position="296"/>
        <end position="315"/>
    </location>
</feature>
<keyword evidence="4" id="KW-0614">Plasmid</keyword>
<feature type="transmembrane region" description="Helical" evidence="3">
    <location>
        <begin position="203"/>
        <end position="230"/>
    </location>
</feature>
<gene>
    <name evidence="4" type="ORF">MM35RIKEN_15080</name>
</gene>
<feature type="coiled-coil region" evidence="1">
    <location>
        <begin position="125"/>
        <end position="152"/>
    </location>
</feature>
<name>A0A810Q072_9FIRM</name>
<protein>
    <submittedName>
        <fullName evidence="4">Uncharacterized protein</fullName>
    </submittedName>
</protein>
<dbReference type="KEGG" id="vfa:MM35RIKEN_15080"/>
<keyword evidence="5" id="KW-1185">Reference proteome</keyword>
<feature type="transmembrane region" description="Helical" evidence="3">
    <location>
        <begin position="666"/>
        <end position="689"/>
    </location>
</feature>
<dbReference type="AlphaFoldDB" id="A0A810Q072"/>
<feature type="compositionally biased region" description="Low complexity" evidence="2">
    <location>
        <begin position="77"/>
        <end position="92"/>
    </location>
</feature>
<keyword evidence="1" id="KW-0175">Coiled coil</keyword>
<keyword evidence="3" id="KW-0472">Membrane</keyword>
<evidence type="ECO:0000256" key="2">
    <source>
        <dbReference type="SAM" id="MobiDB-lite"/>
    </source>
</evidence>
<dbReference type="EMBL" id="AP023416">
    <property type="protein sequence ID" value="BCK79316.1"/>
    <property type="molecule type" value="Genomic_DNA"/>
</dbReference>
<geneLocation type="plasmid" evidence="4 5">
    <name>pMM35_01</name>
</geneLocation>
<dbReference type="Proteomes" id="UP000681343">
    <property type="component" value="Plasmid pMM35_01"/>
</dbReference>
<feature type="transmembrane region" description="Helical" evidence="3">
    <location>
        <begin position="236"/>
        <end position="256"/>
    </location>
</feature>
<organism evidence="4 5">
    <name type="scientific">Vescimonas fastidiosa</name>
    <dbReference type="NCBI Taxonomy" id="2714353"/>
    <lineage>
        <taxon>Bacteria</taxon>
        <taxon>Bacillati</taxon>
        <taxon>Bacillota</taxon>
        <taxon>Clostridia</taxon>
        <taxon>Eubacteriales</taxon>
        <taxon>Oscillospiraceae</taxon>
        <taxon>Vescimonas</taxon>
    </lineage>
</organism>
<reference evidence="4" key="1">
    <citation type="submission" date="2020-09" db="EMBL/GenBank/DDBJ databases">
        <title>New species isolated from human feces.</title>
        <authorList>
            <person name="Kitahara M."/>
            <person name="Shigeno Y."/>
            <person name="Shime M."/>
            <person name="Matsumoto Y."/>
            <person name="Nakamura S."/>
            <person name="Motooka D."/>
            <person name="Fukuoka S."/>
            <person name="Nishikawa H."/>
            <person name="Benno Y."/>
        </authorList>
    </citation>
    <scope>NUCLEOTIDE SEQUENCE</scope>
    <source>
        <strain evidence="4">MM35</strain>
        <plasmid evidence="4">pMM35_01</plasmid>
    </source>
</reference>
<feature type="region of interest" description="Disordered" evidence="2">
    <location>
        <begin position="34"/>
        <end position="108"/>
    </location>
</feature>
<keyword evidence="3" id="KW-1133">Transmembrane helix</keyword>
<evidence type="ECO:0000256" key="1">
    <source>
        <dbReference type="SAM" id="Coils"/>
    </source>
</evidence>
<dbReference type="RefSeq" id="WP_212820792.1">
    <property type="nucleotide sequence ID" value="NZ_AP023416.1"/>
</dbReference>
<feature type="transmembrane region" description="Helical" evidence="3">
    <location>
        <begin position="268"/>
        <end position="290"/>
    </location>
</feature>
<evidence type="ECO:0000313" key="5">
    <source>
        <dbReference type="Proteomes" id="UP000681343"/>
    </source>
</evidence>